<feature type="chain" id="PRO_5020976841" evidence="5">
    <location>
        <begin position="24"/>
        <end position="247"/>
    </location>
</feature>
<dbReference type="GO" id="GO:0015689">
    <property type="term" value="P:molybdate ion transport"/>
    <property type="evidence" value="ECO:0007669"/>
    <property type="project" value="InterPro"/>
</dbReference>
<comment type="caution">
    <text evidence="6">The sequence shown here is derived from an EMBL/GenBank/DDBJ whole genome shotgun (WGS) entry which is preliminary data.</text>
</comment>
<keyword evidence="7" id="KW-1185">Reference proteome</keyword>
<evidence type="ECO:0000256" key="2">
    <source>
        <dbReference type="ARBA" id="ARBA00022723"/>
    </source>
</evidence>
<evidence type="ECO:0000256" key="4">
    <source>
        <dbReference type="PIRSR" id="PIRSR004846-1"/>
    </source>
</evidence>
<accession>A0A4R3J7B7</accession>
<dbReference type="Pfam" id="PF13531">
    <property type="entry name" value="SBP_bac_11"/>
    <property type="match status" value="1"/>
</dbReference>
<reference evidence="6 7" key="1">
    <citation type="submission" date="2019-03" db="EMBL/GenBank/DDBJ databases">
        <title>Genomic Encyclopedia of Type Strains, Phase IV (KMG-IV): sequencing the most valuable type-strain genomes for metagenomic binning, comparative biology and taxonomic classification.</title>
        <authorList>
            <person name="Goeker M."/>
        </authorList>
    </citation>
    <scope>NUCLEOTIDE SEQUENCE [LARGE SCALE GENOMIC DNA]</scope>
    <source>
        <strain evidence="6 7">DSM 101688</strain>
    </source>
</reference>
<dbReference type="Proteomes" id="UP000295304">
    <property type="component" value="Unassembled WGS sequence"/>
</dbReference>
<proteinExistence type="inferred from homology"/>
<dbReference type="InterPro" id="IPR044084">
    <property type="entry name" value="AvModA-like_subst-bd"/>
</dbReference>
<feature type="signal peptide" evidence="5">
    <location>
        <begin position="1"/>
        <end position="23"/>
    </location>
</feature>
<dbReference type="InterPro" id="IPR050682">
    <property type="entry name" value="ModA/WtpA"/>
</dbReference>
<protein>
    <submittedName>
        <fullName evidence="6">Molybdate transport system substrate-binding protein</fullName>
    </submittedName>
</protein>
<dbReference type="AlphaFoldDB" id="A0A4R3J7B7"/>
<evidence type="ECO:0000313" key="7">
    <source>
        <dbReference type="Proteomes" id="UP000295304"/>
    </source>
</evidence>
<evidence type="ECO:0000256" key="5">
    <source>
        <dbReference type="SAM" id="SignalP"/>
    </source>
</evidence>
<dbReference type="PIRSF" id="PIRSF004846">
    <property type="entry name" value="ModA"/>
    <property type="match status" value="1"/>
</dbReference>
<evidence type="ECO:0000313" key="6">
    <source>
        <dbReference type="EMBL" id="TCS61758.1"/>
    </source>
</evidence>
<feature type="binding site" evidence="4">
    <location>
        <position position="167"/>
    </location>
    <ligand>
        <name>molybdate</name>
        <dbReference type="ChEBI" id="CHEBI:36264"/>
    </ligand>
</feature>
<comment type="similarity">
    <text evidence="1">Belongs to the bacterial solute-binding protein ModA family.</text>
</comment>
<feature type="binding site" evidence="4">
    <location>
        <position position="59"/>
    </location>
    <ligand>
        <name>molybdate</name>
        <dbReference type="ChEBI" id="CHEBI:36264"/>
    </ligand>
</feature>
<dbReference type="NCBIfam" id="TIGR01256">
    <property type="entry name" value="modA"/>
    <property type="match status" value="1"/>
</dbReference>
<dbReference type="PANTHER" id="PTHR30632:SF14">
    <property type="entry name" value="TUNGSTATE_MOLYBDATE_CHROMATE-BINDING PROTEIN MODA"/>
    <property type="match status" value="1"/>
</dbReference>
<keyword evidence="4" id="KW-0500">Molybdenum</keyword>
<keyword evidence="2 4" id="KW-0479">Metal-binding</keyword>
<gene>
    <name evidence="6" type="ORF">EDD55_107167</name>
</gene>
<dbReference type="SUPFAM" id="SSF53850">
    <property type="entry name" value="Periplasmic binding protein-like II"/>
    <property type="match status" value="1"/>
</dbReference>
<dbReference type="EMBL" id="SLZW01000007">
    <property type="protein sequence ID" value="TCS61758.1"/>
    <property type="molecule type" value="Genomic_DNA"/>
</dbReference>
<dbReference type="PANTHER" id="PTHR30632">
    <property type="entry name" value="MOLYBDATE-BINDING PERIPLASMIC PROTEIN"/>
    <property type="match status" value="1"/>
</dbReference>
<dbReference type="RefSeq" id="WP_207893175.1">
    <property type="nucleotide sequence ID" value="NZ_CP119676.1"/>
</dbReference>
<name>A0A4R3J7B7_9PROT</name>
<evidence type="ECO:0000256" key="3">
    <source>
        <dbReference type="ARBA" id="ARBA00022729"/>
    </source>
</evidence>
<dbReference type="CDD" id="cd13539">
    <property type="entry name" value="PBP2_AvModA"/>
    <property type="match status" value="1"/>
</dbReference>
<dbReference type="GO" id="GO:0030973">
    <property type="term" value="F:molybdate ion binding"/>
    <property type="evidence" value="ECO:0007669"/>
    <property type="project" value="InterPro"/>
</dbReference>
<dbReference type="InterPro" id="IPR005950">
    <property type="entry name" value="ModA"/>
</dbReference>
<sequence length="247" mass="26269">MKNLCVGLLVLTVLAFSGAPARAAVSVAVASNFLTPLKAIAKGFEAKTGIAVKISSGSTGSLYAQIAHGAPYDVFLAADAREPKRLEKDGRGVAGTRFTYALGKLALWGRMNEDPRTALLQGARGRLGNNFRLAVANPKTAPYGAAAMAVIKSLGLSPKHLVRGENIAQTFQFVWSGNAEMGFVALSQVAGVKLPGRIWTVSPKMYPPIRQQGILLHEDKDARAFLAYLKTDAAPVIAKYGYGREEP</sequence>
<keyword evidence="3 5" id="KW-0732">Signal</keyword>
<evidence type="ECO:0000256" key="1">
    <source>
        <dbReference type="ARBA" id="ARBA00009175"/>
    </source>
</evidence>
<organism evidence="6 7">
    <name type="scientific">Varunaivibrio sulfuroxidans</name>
    <dbReference type="NCBI Taxonomy" id="1773489"/>
    <lineage>
        <taxon>Bacteria</taxon>
        <taxon>Pseudomonadati</taxon>
        <taxon>Pseudomonadota</taxon>
        <taxon>Alphaproteobacteria</taxon>
        <taxon>Rhodospirillales</taxon>
        <taxon>Magnetovibrionaceae</taxon>
        <taxon>Varunaivibrio</taxon>
    </lineage>
</organism>
<dbReference type="GO" id="GO:0046872">
    <property type="term" value="F:metal ion binding"/>
    <property type="evidence" value="ECO:0007669"/>
    <property type="project" value="UniProtKB-KW"/>
</dbReference>
<dbReference type="Gene3D" id="3.40.190.10">
    <property type="entry name" value="Periplasmic binding protein-like II"/>
    <property type="match status" value="2"/>
</dbReference>